<evidence type="ECO:0000259" key="1">
    <source>
        <dbReference type="PROSITE" id="PS50830"/>
    </source>
</evidence>
<sequence length="136" mass="15668">MITALQIVIGLMMIRFVVKHLNWIRTRGVSARDVYVIDGDTIGLRRRGRPDERIRISNIDAPETRGIKSLWEGRKGEAAKDALRDMIWLAETIEIVGWGRRDRYGRTLARIAIVAGDRRFDIGKSMISRGHARRWT</sequence>
<dbReference type="PROSITE" id="PS50830">
    <property type="entry name" value="TNASE_3"/>
    <property type="match status" value="1"/>
</dbReference>
<comment type="caution">
    <text evidence="2">The sequence shown here is derived from an EMBL/GenBank/DDBJ whole genome shotgun (WGS) entry which is preliminary data.</text>
</comment>
<dbReference type="SUPFAM" id="SSF50199">
    <property type="entry name" value="Staphylococcal nuclease"/>
    <property type="match status" value="1"/>
</dbReference>
<dbReference type="InterPro" id="IPR016071">
    <property type="entry name" value="Staphylococal_nuclease_OB-fold"/>
</dbReference>
<reference evidence="2 3" key="1">
    <citation type="journal article" date="2019" name="Syst. Appl. Microbiol.">
        <title>Microvirga tunisiensis sp. nov., a root nodule symbiotic bacterium isolated from Lupinus micranthus and L. luteus grown in Northern Tunisia.</title>
        <authorList>
            <person name="Msaddak A."/>
            <person name="Rejili M."/>
            <person name="Duran D."/>
            <person name="Mars M."/>
            <person name="Palacios J.M."/>
            <person name="Ruiz-Argueso T."/>
            <person name="Rey L."/>
            <person name="Imperial J."/>
        </authorList>
    </citation>
    <scope>NUCLEOTIDE SEQUENCE [LARGE SCALE GENOMIC DNA]</scope>
    <source>
        <strain evidence="2 3">Lmie10</strain>
    </source>
</reference>
<evidence type="ECO:0000313" key="2">
    <source>
        <dbReference type="EMBL" id="MPR28337.1"/>
    </source>
</evidence>
<dbReference type="GO" id="GO:0004518">
    <property type="term" value="F:nuclease activity"/>
    <property type="evidence" value="ECO:0007669"/>
    <property type="project" value="InterPro"/>
</dbReference>
<proteinExistence type="predicted"/>
<keyword evidence="3" id="KW-1185">Reference proteome</keyword>
<dbReference type="OrthoDB" id="7469880at2"/>
<gene>
    <name evidence="2" type="ORF">FS320_25100</name>
</gene>
<organism evidence="2 3">
    <name type="scientific">Microvirga tunisiensis</name>
    <dbReference type="NCBI Taxonomy" id="2108360"/>
    <lineage>
        <taxon>Bacteria</taxon>
        <taxon>Pseudomonadati</taxon>
        <taxon>Pseudomonadota</taxon>
        <taxon>Alphaproteobacteria</taxon>
        <taxon>Hyphomicrobiales</taxon>
        <taxon>Methylobacteriaceae</taxon>
        <taxon>Microvirga</taxon>
    </lineage>
</organism>
<name>A0A5N7MMV6_9HYPH</name>
<dbReference type="Gene3D" id="2.40.50.90">
    <property type="match status" value="1"/>
</dbReference>
<accession>A0A5N7MMV6</accession>
<dbReference type="RefSeq" id="WP_152714632.1">
    <property type="nucleotide sequence ID" value="NZ_VOSJ01000139.1"/>
</dbReference>
<evidence type="ECO:0000313" key="3">
    <source>
        <dbReference type="Proteomes" id="UP000403266"/>
    </source>
</evidence>
<dbReference type="Pfam" id="PF00565">
    <property type="entry name" value="SNase"/>
    <property type="match status" value="1"/>
</dbReference>
<dbReference type="InterPro" id="IPR035437">
    <property type="entry name" value="SNase_OB-fold_sf"/>
</dbReference>
<dbReference type="EMBL" id="VOSK01000139">
    <property type="protein sequence ID" value="MPR28337.1"/>
    <property type="molecule type" value="Genomic_DNA"/>
</dbReference>
<dbReference type="AlphaFoldDB" id="A0A5N7MMV6"/>
<feature type="domain" description="TNase-like" evidence="1">
    <location>
        <begin position="27"/>
        <end position="136"/>
    </location>
</feature>
<dbReference type="InterPro" id="IPR002071">
    <property type="entry name" value="Thermonucl_AS"/>
</dbReference>
<dbReference type="PROSITE" id="PS01123">
    <property type="entry name" value="TNASE_1"/>
    <property type="match status" value="1"/>
</dbReference>
<protein>
    <submittedName>
        <fullName evidence="2">Thermonuclease family protein</fullName>
    </submittedName>
</protein>
<dbReference type="Proteomes" id="UP000403266">
    <property type="component" value="Unassembled WGS sequence"/>
</dbReference>
<dbReference type="GO" id="GO:0003676">
    <property type="term" value="F:nucleic acid binding"/>
    <property type="evidence" value="ECO:0007669"/>
    <property type="project" value="InterPro"/>
</dbReference>